<dbReference type="KEGG" id="pez:HWQ56_18725"/>
<proteinExistence type="predicted"/>
<dbReference type="InterPro" id="IPR052703">
    <property type="entry name" value="Aromatic_CoA_ox/epox"/>
</dbReference>
<organism evidence="1 2">
    <name type="scientific">Pseudomonas eucalypticola</name>
    <dbReference type="NCBI Taxonomy" id="2599595"/>
    <lineage>
        <taxon>Bacteria</taxon>
        <taxon>Pseudomonadati</taxon>
        <taxon>Pseudomonadota</taxon>
        <taxon>Gammaproteobacteria</taxon>
        <taxon>Pseudomonadales</taxon>
        <taxon>Pseudomonadaceae</taxon>
        <taxon>Pseudomonas</taxon>
    </lineage>
</organism>
<dbReference type="InterPro" id="IPR012347">
    <property type="entry name" value="Ferritin-like"/>
</dbReference>
<dbReference type="EMBL" id="CP056030">
    <property type="protein sequence ID" value="QKZ05720.1"/>
    <property type="molecule type" value="Genomic_DNA"/>
</dbReference>
<dbReference type="GO" id="GO:0005829">
    <property type="term" value="C:cytosol"/>
    <property type="evidence" value="ECO:0007669"/>
    <property type="project" value="TreeGrafter"/>
</dbReference>
<protein>
    <submittedName>
        <fullName evidence="1">Phenylacetate-CoA oxygenase subunit PaaI</fullName>
    </submittedName>
</protein>
<dbReference type="Proteomes" id="UP000509568">
    <property type="component" value="Chromosome"/>
</dbReference>
<keyword evidence="2" id="KW-1185">Reference proteome</keyword>
<dbReference type="AlphaFoldDB" id="A0A7D5D8Q5"/>
<evidence type="ECO:0000313" key="1">
    <source>
        <dbReference type="EMBL" id="QKZ05720.1"/>
    </source>
</evidence>
<gene>
    <name evidence="1" type="ORF">HWQ56_18725</name>
</gene>
<dbReference type="SUPFAM" id="SSF47240">
    <property type="entry name" value="Ferritin-like"/>
    <property type="match status" value="1"/>
</dbReference>
<dbReference type="InterPro" id="IPR009078">
    <property type="entry name" value="Ferritin-like_SF"/>
</dbReference>
<name>A0A7D5D8Q5_9PSED</name>
<sequence>MTETTSVLDTLLQLGDSALIASQRLCERFGQAPTLAQDQQWLSIGLELLEQSRQWLEYAAELLNDGRNADQLAFLRDARQFHNLVMLEQPQDNPLQAGLCHWLYDGWHQARLITLQGSPLPLLAITARRALPQVRGHWEHSNQWLLDASTQDRPGLQQALDQLWPLCRGVPPDSHDRDEKGIDRSWRMPLKAALARAGLTPPRRVPAAPSRDHAHLQAVLQPLQGVARTAPHHRW</sequence>
<dbReference type="PANTHER" id="PTHR30458">
    <property type="entry name" value="PHENYLACETIC ACID DEGRADATION PROTEIN PAA"/>
    <property type="match status" value="1"/>
</dbReference>
<dbReference type="RefSeq" id="WP_176571453.1">
    <property type="nucleotide sequence ID" value="NZ_CP056030.1"/>
</dbReference>
<dbReference type="PANTHER" id="PTHR30458:SF0">
    <property type="entry name" value="1,2-PHENYLACETYL-COA EPOXIDASE, SUBUNIT C"/>
    <property type="match status" value="1"/>
</dbReference>
<dbReference type="InterPro" id="IPR007814">
    <property type="entry name" value="PaaA_PaaC"/>
</dbReference>
<dbReference type="Gene3D" id="1.20.1260.10">
    <property type="match status" value="1"/>
</dbReference>
<evidence type="ECO:0000313" key="2">
    <source>
        <dbReference type="Proteomes" id="UP000509568"/>
    </source>
</evidence>
<dbReference type="Pfam" id="PF05138">
    <property type="entry name" value="PaaA_PaaC"/>
    <property type="match status" value="1"/>
</dbReference>
<dbReference type="GO" id="GO:0010124">
    <property type="term" value="P:phenylacetate catabolic process"/>
    <property type="evidence" value="ECO:0007669"/>
    <property type="project" value="InterPro"/>
</dbReference>
<reference evidence="1 2" key="1">
    <citation type="submission" date="2020-06" db="EMBL/GenBank/DDBJ databases">
        <title>Pseudomonas eucalypticola sp. nov., an endophyte of Eucalyptus dunnii leaves with biocontrol ability of eucalyptus leaf blight.</title>
        <authorList>
            <person name="Liu Y."/>
            <person name="Song Z."/>
            <person name="Zeng H."/>
            <person name="Lu M."/>
            <person name="Wang X."/>
            <person name="Lian X."/>
            <person name="Zhang Q."/>
        </authorList>
    </citation>
    <scope>NUCLEOTIDE SEQUENCE [LARGE SCALE GENOMIC DNA]</scope>
    <source>
        <strain evidence="1 2">NP-1</strain>
    </source>
</reference>
<accession>A0A7D5D8Q5</accession>